<accession>A0ABQ3VR04</accession>
<sequence length="51" mass="5422">MLKPSGDVVTPDGTTVASRVHAAVLICVKTAAILGVVQALWPLKEEDYTAW</sequence>
<name>A0ABQ3VR04_9CHLR</name>
<protein>
    <submittedName>
        <fullName evidence="2">Uncharacterized protein</fullName>
    </submittedName>
</protein>
<feature type="transmembrane region" description="Helical" evidence="1">
    <location>
        <begin position="20"/>
        <end position="41"/>
    </location>
</feature>
<comment type="caution">
    <text evidence="2">The sequence shown here is derived from an EMBL/GenBank/DDBJ whole genome shotgun (WGS) entry which is preliminary data.</text>
</comment>
<dbReference type="EMBL" id="BNJJ01000025">
    <property type="protein sequence ID" value="GHO88585.1"/>
    <property type="molecule type" value="Genomic_DNA"/>
</dbReference>
<dbReference type="RefSeq" id="WP_201366150.1">
    <property type="nucleotide sequence ID" value="NZ_BNJJ01000025.1"/>
</dbReference>
<evidence type="ECO:0000313" key="2">
    <source>
        <dbReference type="EMBL" id="GHO88585.1"/>
    </source>
</evidence>
<evidence type="ECO:0000256" key="1">
    <source>
        <dbReference type="SAM" id="Phobius"/>
    </source>
</evidence>
<keyword evidence="3" id="KW-1185">Reference proteome</keyword>
<gene>
    <name evidence="2" type="ORF">KSZ_65910</name>
</gene>
<dbReference type="Proteomes" id="UP000635565">
    <property type="component" value="Unassembled WGS sequence"/>
</dbReference>
<keyword evidence="1" id="KW-0812">Transmembrane</keyword>
<keyword evidence="1" id="KW-0472">Membrane</keyword>
<organism evidence="2 3">
    <name type="scientific">Dictyobacter formicarum</name>
    <dbReference type="NCBI Taxonomy" id="2778368"/>
    <lineage>
        <taxon>Bacteria</taxon>
        <taxon>Bacillati</taxon>
        <taxon>Chloroflexota</taxon>
        <taxon>Ktedonobacteria</taxon>
        <taxon>Ktedonobacterales</taxon>
        <taxon>Dictyobacteraceae</taxon>
        <taxon>Dictyobacter</taxon>
    </lineage>
</organism>
<reference evidence="2 3" key="1">
    <citation type="journal article" date="2021" name="Int. J. Syst. Evol. Microbiol.">
        <title>Reticulibacter mediterranei gen. nov., sp. nov., within the new family Reticulibacteraceae fam. nov., and Ktedonospora formicarum gen. nov., sp. nov., Ktedonobacter robiniae sp. nov., Dictyobacter formicarum sp. nov. and Dictyobacter arantiisoli sp. nov., belonging to the class Ktedonobacteria.</title>
        <authorList>
            <person name="Yabe S."/>
            <person name="Zheng Y."/>
            <person name="Wang C.M."/>
            <person name="Sakai Y."/>
            <person name="Abe K."/>
            <person name="Yokota A."/>
            <person name="Donadio S."/>
            <person name="Cavaletti L."/>
            <person name="Monciardini P."/>
        </authorList>
    </citation>
    <scope>NUCLEOTIDE SEQUENCE [LARGE SCALE GENOMIC DNA]</scope>
    <source>
        <strain evidence="2 3">SOSP1-9</strain>
    </source>
</reference>
<proteinExistence type="predicted"/>
<evidence type="ECO:0000313" key="3">
    <source>
        <dbReference type="Proteomes" id="UP000635565"/>
    </source>
</evidence>
<keyword evidence="1" id="KW-1133">Transmembrane helix</keyword>